<keyword evidence="7" id="KW-1185">Reference proteome</keyword>
<evidence type="ECO:0000313" key="7">
    <source>
        <dbReference type="Proteomes" id="UP000076532"/>
    </source>
</evidence>
<proteinExistence type="inferred from homology"/>
<dbReference type="Gene3D" id="3.40.50.720">
    <property type="entry name" value="NAD(P)-binding Rossmann-like Domain"/>
    <property type="match status" value="1"/>
</dbReference>
<protein>
    <submittedName>
        <fullName evidence="6">3-hydroxybutyryl-CoA dehydrogenase</fullName>
    </submittedName>
</protein>
<dbReference type="InterPro" id="IPR036291">
    <property type="entry name" value="NAD(P)-bd_dom_sf"/>
</dbReference>
<dbReference type="PIRSF" id="PIRSF000105">
    <property type="entry name" value="HCDH"/>
    <property type="match status" value="1"/>
</dbReference>
<dbReference type="InterPro" id="IPR013328">
    <property type="entry name" value="6PGD_dom2"/>
</dbReference>
<dbReference type="Pfam" id="PF00725">
    <property type="entry name" value="3HCDH"/>
    <property type="match status" value="1"/>
</dbReference>
<dbReference type="OrthoDB" id="3041650at2759"/>
<dbReference type="PANTHER" id="PTHR48075">
    <property type="entry name" value="3-HYDROXYACYL-COA DEHYDROGENASE FAMILY PROTEIN"/>
    <property type="match status" value="1"/>
</dbReference>
<dbReference type="STRING" id="436010.A0A166FS19"/>
<dbReference type="InterPro" id="IPR006108">
    <property type="entry name" value="3HC_DH_C"/>
</dbReference>
<accession>A0A166FS19</accession>
<comment type="similarity">
    <text evidence="1">Belongs to the 3-hydroxyacyl-CoA dehydrogenase family.</text>
</comment>
<dbReference type="PANTHER" id="PTHR48075:SF3">
    <property type="entry name" value="3-HYDROXYACYL-COA DEHYDROGENASE"/>
    <property type="match status" value="1"/>
</dbReference>
<dbReference type="SUPFAM" id="SSF48179">
    <property type="entry name" value="6-phosphogluconate dehydrogenase C-terminal domain-like"/>
    <property type="match status" value="1"/>
</dbReference>
<dbReference type="InterPro" id="IPR022694">
    <property type="entry name" value="3-OHacyl-CoA_DH"/>
</dbReference>
<evidence type="ECO:0000256" key="2">
    <source>
        <dbReference type="ARBA" id="ARBA00023002"/>
    </source>
</evidence>
<dbReference type="Gene3D" id="1.10.1040.10">
    <property type="entry name" value="N-(1-d-carboxylethyl)-l-norvaline Dehydrogenase, domain 2"/>
    <property type="match status" value="1"/>
</dbReference>
<dbReference type="AlphaFoldDB" id="A0A166FS19"/>
<evidence type="ECO:0000259" key="5">
    <source>
        <dbReference type="Pfam" id="PF02737"/>
    </source>
</evidence>
<feature type="domain" description="3-hydroxyacyl-CoA dehydrogenase NAD binding" evidence="5">
    <location>
        <begin position="16"/>
        <end position="178"/>
    </location>
</feature>
<sequence>MPYVEPTSLASRPFVIVGAGTLGRRIALMWLTRGETVHLFDTNAVTLDAARVYIDAELDGVIERLVPGGTKGTLVTFQDRAKAIKDAWIVVEAIPEILAAKIQLLGELDKVLPDDCIMATNSSSYTSSEMAAQVTNPARLVSTHYYMPPRSNPVEVMPNPSTDPAVVALLLRELPKHGLSPYHVRTESVGLIFNRIWAAIKREALLVVAEGVAEPKEVDALMHEVLGGMGVFHQIDEVGLDVALDIEQHYATVRGVQVPPQSAALLKTYVGQGKLGVKSGEGFYKY</sequence>
<dbReference type="Proteomes" id="UP000076532">
    <property type="component" value="Unassembled WGS sequence"/>
</dbReference>
<reference evidence="6 7" key="1">
    <citation type="journal article" date="2016" name="Mol. Biol. Evol.">
        <title>Comparative Genomics of Early-Diverging Mushroom-Forming Fungi Provides Insights into the Origins of Lignocellulose Decay Capabilities.</title>
        <authorList>
            <person name="Nagy L.G."/>
            <person name="Riley R."/>
            <person name="Tritt A."/>
            <person name="Adam C."/>
            <person name="Daum C."/>
            <person name="Floudas D."/>
            <person name="Sun H."/>
            <person name="Yadav J.S."/>
            <person name="Pangilinan J."/>
            <person name="Larsson K.H."/>
            <person name="Matsuura K."/>
            <person name="Barry K."/>
            <person name="Labutti K."/>
            <person name="Kuo R."/>
            <person name="Ohm R.A."/>
            <person name="Bhattacharya S.S."/>
            <person name="Shirouzu T."/>
            <person name="Yoshinaga Y."/>
            <person name="Martin F.M."/>
            <person name="Grigoriev I.V."/>
            <person name="Hibbett D.S."/>
        </authorList>
    </citation>
    <scope>NUCLEOTIDE SEQUENCE [LARGE SCALE GENOMIC DNA]</scope>
    <source>
        <strain evidence="6 7">CBS 109695</strain>
    </source>
</reference>
<name>A0A166FS19_9AGAM</name>
<keyword evidence="2" id="KW-0560">Oxidoreductase</keyword>
<dbReference type="InterPro" id="IPR008927">
    <property type="entry name" value="6-PGluconate_DH-like_C_sf"/>
</dbReference>
<dbReference type="InterPro" id="IPR006176">
    <property type="entry name" value="3-OHacyl-CoA_DH_NAD-bd"/>
</dbReference>
<evidence type="ECO:0000259" key="4">
    <source>
        <dbReference type="Pfam" id="PF00725"/>
    </source>
</evidence>
<evidence type="ECO:0000256" key="1">
    <source>
        <dbReference type="ARBA" id="ARBA00009463"/>
    </source>
</evidence>
<feature type="domain" description="3-hydroxyacyl-CoA dehydrogenase C-terminal" evidence="4">
    <location>
        <begin position="190"/>
        <end position="286"/>
    </location>
</feature>
<dbReference type="Pfam" id="PF02737">
    <property type="entry name" value="3HCDH_N"/>
    <property type="match status" value="1"/>
</dbReference>
<gene>
    <name evidence="6" type="ORF">FIBSPDRAFT_934210</name>
</gene>
<dbReference type="SUPFAM" id="SSF51735">
    <property type="entry name" value="NAD(P)-binding Rossmann-fold domains"/>
    <property type="match status" value="1"/>
</dbReference>
<organism evidence="6 7">
    <name type="scientific">Athelia psychrophila</name>
    <dbReference type="NCBI Taxonomy" id="1759441"/>
    <lineage>
        <taxon>Eukaryota</taxon>
        <taxon>Fungi</taxon>
        <taxon>Dikarya</taxon>
        <taxon>Basidiomycota</taxon>
        <taxon>Agaricomycotina</taxon>
        <taxon>Agaricomycetes</taxon>
        <taxon>Agaricomycetidae</taxon>
        <taxon>Atheliales</taxon>
        <taxon>Atheliaceae</taxon>
        <taxon>Athelia</taxon>
    </lineage>
</organism>
<dbReference type="GO" id="GO:0070403">
    <property type="term" value="F:NAD+ binding"/>
    <property type="evidence" value="ECO:0007669"/>
    <property type="project" value="InterPro"/>
</dbReference>
<evidence type="ECO:0000256" key="3">
    <source>
        <dbReference type="PIRSR" id="PIRSR000105-1"/>
    </source>
</evidence>
<dbReference type="GO" id="GO:0016616">
    <property type="term" value="F:oxidoreductase activity, acting on the CH-OH group of donors, NAD or NADP as acceptor"/>
    <property type="evidence" value="ECO:0007669"/>
    <property type="project" value="InterPro"/>
</dbReference>
<feature type="site" description="Important for catalytic activity" evidence="3">
    <location>
        <position position="144"/>
    </location>
</feature>
<dbReference type="GO" id="GO:0006631">
    <property type="term" value="P:fatty acid metabolic process"/>
    <property type="evidence" value="ECO:0007669"/>
    <property type="project" value="InterPro"/>
</dbReference>
<evidence type="ECO:0000313" key="6">
    <source>
        <dbReference type="EMBL" id="KZP17101.1"/>
    </source>
</evidence>
<dbReference type="EMBL" id="KV417586">
    <property type="protein sequence ID" value="KZP17101.1"/>
    <property type="molecule type" value="Genomic_DNA"/>
</dbReference>